<keyword evidence="3" id="KW-1185">Reference proteome</keyword>
<protein>
    <submittedName>
        <fullName evidence="2">Uncharacterized protein</fullName>
    </submittedName>
</protein>
<feature type="compositionally biased region" description="Basic residues" evidence="1">
    <location>
        <begin position="185"/>
        <end position="196"/>
    </location>
</feature>
<accession>A0A8J3ZG25</accession>
<proteinExistence type="predicted"/>
<evidence type="ECO:0000313" key="3">
    <source>
        <dbReference type="Proteomes" id="UP000612585"/>
    </source>
</evidence>
<organism evidence="2 3">
    <name type="scientific">Virgisporangium aurantiacum</name>
    <dbReference type="NCBI Taxonomy" id="175570"/>
    <lineage>
        <taxon>Bacteria</taxon>
        <taxon>Bacillati</taxon>
        <taxon>Actinomycetota</taxon>
        <taxon>Actinomycetes</taxon>
        <taxon>Micromonosporales</taxon>
        <taxon>Micromonosporaceae</taxon>
        <taxon>Virgisporangium</taxon>
    </lineage>
</organism>
<gene>
    <name evidence="2" type="ORF">Vau01_107420</name>
</gene>
<dbReference type="AlphaFoldDB" id="A0A8J3ZG25"/>
<dbReference type="RefSeq" id="WP_204009315.1">
    <property type="nucleotide sequence ID" value="NZ_BOPG01000090.1"/>
</dbReference>
<evidence type="ECO:0000256" key="1">
    <source>
        <dbReference type="SAM" id="MobiDB-lite"/>
    </source>
</evidence>
<reference evidence="2" key="1">
    <citation type="submission" date="2021-01" db="EMBL/GenBank/DDBJ databases">
        <title>Whole genome shotgun sequence of Virgisporangium aurantiacum NBRC 16421.</title>
        <authorList>
            <person name="Komaki H."/>
            <person name="Tamura T."/>
        </authorList>
    </citation>
    <scope>NUCLEOTIDE SEQUENCE</scope>
    <source>
        <strain evidence="2">NBRC 16421</strain>
    </source>
</reference>
<dbReference type="EMBL" id="BOPG01000090">
    <property type="protein sequence ID" value="GIJ63226.1"/>
    <property type="molecule type" value="Genomic_DNA"/>
</dbReference>
<feature type="region of interest" description="Disordered" evidence="1">
    <location>
        <begin position="159"/>
        <end position="214"/>
    </location>
</feature>
<dbReference type="Proteomes" id="UP000612585">
    <property type="component" value="Unassembled WGS sequence"/>
</dbReference>
<name>A0A8J3ZG25_9ACTN</name>
<sequence>MGDREKKEKALRDLDEAYGSELRQDIRRSPACCEDPEELVRNVFRDHHAQHTWTVHNEECRPRSPAADDERKAIYHIARGLLIARYREWRASFSDPAQAVEELKERALARVEHRNDDLAAALAILPDEVIEVYLLGLPSKFCTCEPERCMHRFTNAEIADATDPPGDGGIGSQPTKNPLESPRKNLVRTMRRKANAKLKNNAGPPSTGPRGDAR</sequence>
<evidence type="ECO:0000313" key="2">
    <source>
        <dbReference type="EMBL" id="GIJ63226.1"/>
    </source>
</evidence>
<comment type="caution">
    <text evidence="2">The sequence shown here is derived from an EMBL/GenBank/DDBJ whole genome shotgun (WGS) entry which is preliminary data.</text>
</comment>